<dbReference type="Gene3D" id="3.30.9.10">
    <property type="entry name" value="D-Amino Acid Oxidase, subunit A, domain 2"/>
    <property type="match status" value="1"/>
</dbReference>
<feature type="region of interest" description="Disordered" evidence="8">
    <location>
        <begin position="371"/>
        <end position="391"/>
    </location>
</feature>
<protein>
    <recommendedName>
        <fullName evidence="7">Glycerol-3-phosphate dehydrogenase</fullName>
        <ecNumber evidence="7">1.1.5.3</ecNumber>
    </recommendedName>
</protein>
<evidence type="ECO:0000313" key="11">
    <source>
        <dbReference type="EMBL" id="MCK9877605.1"/>
    </source>
</evidence>
<evidence type="ECO:0000256" key="7">
    <source>
        <dbReference type="RuleBase" id="RU361217"/>
    </source>
</evidence>
<keyword evidence="4" id="KW-0319">Glycerol metabolism</keyword>
<keyword evidence="12" id="KW-1185">Reference proteome</keyword>
<feature type="domain" description="Alpha-glycerophosphate oxidase C-terminal" evidence="10">
    <location>
        <begin position="463"/>
        <end position="540"/>
    </location>
</feature>
<dbReference type="Gene3D" id="3.50.50.60">
    <property type="entry name" value="FAD/NAD(P)-binding domain"/>
    <property type="match status" value="1"/>
</dbReference>
<dbReference type="InterPro" id="IPR036188">
    <property type="entry name" value="FAD/NAD-bd_sf"/>
</dbReference>
<evidence type="ECO:0000256" key="2">
    <source>
        <dbReference type="ARBA" id="ARBA00007330"/>
    </source>
</evidence>
<dbReference type="PRINTS" id="PR01001">
    <property type="entry name" value="FADG3PDH"/>
</dbReference>
<feature type="domain" description="FAD dependent oxidoreductase" evidence="9">
    <location>
        <begin position="34"/>
        <end position="418"/>
    </location>
</feature>
<dbReference type="EMBL" id="JALKFT010000019">
    <property type="protein sequence ID" value="MCK9877605.1"/>
    <property type="molecule type" value="Genomic_DNA"/>
</dbReference>
<dbReference type="InterPro" id="IPR000447">
    <property type="entry name" value="G3P_DH_FAD-dep"/>
</dbReference>
<dbReference type="InterPro" id="IPR031656">
    <property type="entry name" value="DAO_C"/>
</dbReference>
<evidence type="ECO:0000256" key="4">
    <source>
        <dbReference type="ARBA" id="ARBA00022798"/>
    </source>
</evidence>
<keyword evidence="3 7" id="KW-0285">Flavoprotein</keyword>
<evidence type="ECO:0000259" key="10">
    <source>
        <dbReference type="Pfam" id="PF16901"/>
    </source>
</evidence>
<evidence type="ECO:0000259" key="9">
    <source>
        <dbReference type="Pfam" id="PF01266"/>
    </source>
</evidence>
<evidence type="ECO:0000256" key="1">
    <source>
        <dbReference type="ARBA" id="ARBA00001974"/>
    </source>
</evidence>
<evidence type="ECO:0000256" key="5">
    <source>
        <dbReference type="ARBA" id="ARBA00022827"/>
    </source>
</evidence>
<comment type="catalytic activity">
    <reaction evidence="7">
        <text>a quinone + sn-glycerol 3-phosphate = dihydroxyacetone phosphate + a quinol</text>
        <dbReference type="Rhea" id="RHEA:18977"/>
        <dbReference type="ChEBI" id="CHEBI:24646"/>
        <dbReference type="ChEBI" id="CHEBI:57597"/>
        <dbReference type="ChEBI" id="CHEBI:57642"/>
        <dbReference type="ChEBI" id="CHEBI:132124"/>
        <dbReference type="EC" id="1.1.5.3"/>
    </reaction>
</comment>
<dbReference type="PROSITE" id="PS00977">
    <property type="entry name" value="FAD_G3PDH_1"/>
    <property type="match status" value="1"/>
</dbReference>
<dbReference type="PROSITE" id="PS00978">
    <property type="entry name" value="FAD_G3PDH_2"/>
    <property type="match status" value="1"/>
</dbReference>
<organism evidence="11 12">
    <name type="scientific">Frankia umida</name>
    <dbReference type="NCBI Taxonomy" id="573489"/>
    <lineage>
        <taxon>Bacteria</taxon>
        <taxon>Bacillati</taxon>
        <taxon>Actinomycetota</taxon>
        <taxon>Actinomycetes</taxon>
        <taxon>Frankiales</taxon>
        <taxon>Frankiaceae</taxon>
        <taxon>Frankia</taxon>
    </lineage>
</organism>
<accession>A0ABT0K1E2</accession>
<dbReference type="Pfam" id="PF16901">
    <property type="entry name" value="DAO_C"/>
    <property type="match status" value="1"/>
</dbReference>
<feature type="compositionally biased region" description="Low complexity" evidence="8">
    <location>
        <begin position="382"/>
        <end position="391"/>
    </location>
</feature>
<sequence length="547" mass="56477">MTGGTAAGGLGGTSLNGRRRERELAELAAGRSVDLLVVGGGVTGAGVALDAASRGLSVALAEARDLAFGTSRWSSKLVHGGLRYLAHGDLPVAWESAVERDVLLRHTAPHLVRALPIVTPLTGDLSRPGATLVRAGLGVGDVLRRAAGTPREMLPGPRRLTTVETLGFAPALRRTGLRGGLVYWDGQLVDDARLVVALARTAAGFGARVLTRLRVQQIEPGRGSGSGGGAAGFLVTASDELGGGPVTLRARAVVNATGVWAPTLAPGIRLRPSRGTHLVVRAGVLAGGRAALSVPIPGEFGRFALVLPQDDGRVYIGLTDVPVESITDVPEPDEEEITELLGVVSRVFAAPLDRADLLGAFAGLRPLLDGPPAGHSRDAGRGSRVSRGARTADLSRRHLVHTDAGGLVTVVGGKLTTYRRMAADAVDAAITASGLTAGPCRTTRLGLVGSAPRERLAGIAAPARLVERYGTEAPRVLALAADAPELLEPVGEATSVTGAEWLFAIRHEGALTAADLVDRRSRIGLVPAERRAALAAATRLFDHATSR</sequence>
<comment type="cofactor">
    <cofactor evidence="1 7">
        <name>FAD</name>
        <dbReference type="ChEBI" id="CHEBI:57692"/>
    </cofactor>
</comment>
<evidence type="ECO:0000256" key="3">
    <source>
        <dbReference type="ARBA" id="ARBA00022630"/>
    </source>
</evidence>
<dbReference type="SUPFAM" id="SSF51905">
    <property type="entry name" value="FAD/NAD(P)-binding domain"/>
    <property type="match status" value="1"/>
</dbReference>
<gene>
    <name evidence="11" type="ORF">MXD59_17800</name>
</gene>
<proteinExistence type="inferred from homology"/>
<dbReference type="Proteomes" id="UP001201873">
    <property type="component" value="Unassembled WGS sequence"/>
</dbReference>
<evidence type="ECO:0000256" key="8">
    <source>
        <dbReference type="SAM" id="MobiDB-lite"/>
    </source>
</evidence>
<keyword evidence="6 7" id="KW-0560">Oxidoreductase</keyword>
<comment type="caution">
    <text evidence="11">The sequence shown here is derived from an EMBL/GenBank/DDBJ whole genome shotgun (WGS) entry which is preliminary data.</text>
</comment>
<dbReference type="InterPro" id="IPR038299">
    <property type="entry name" value="DAO_C_sf"/>
</dbReference>
<keyword evidence="5" id="KW-0274">FAD</keyword>
<dbReference type="InterPro" id="IPR006076">
    <property type="entry name" value="FAD-dep_OxRdtase"/>
</dbReference>
<comment type="similarity">
    <text evidence="2 7">Belongs to the FAD-dependent glycerol-3-phosphate dehydrogenase family.</text>
</comment>
<dbReference type="PANTHER" id="PTHR11985">
    <property type="entry name" value="GLYCEROL-3-PHOSPHATE DEHYDROGENASE"/>
    <property type="match status" value="1"/>
</dbReference>
<dbReference type="Gene3D" id="1.10.8.870">
    <property type="entry name" value="Alpha-glycerophosphate oxidase, cap domain"/>
    <property type="match status" value="1"/>
</dbReference>
<dbReference type="EC" id="1.1.5.3" evidence="7"/>
<dbReference type="RefSeq" id="WP_248825826.1">
    <property type="nucleotide sequence ID" value="NZ_JALKFT010000019.1"/>
</dbReference>
<name>A0ABT0K1E2_9ACTN</name>
<dbReference type="PANTHER" id="PTHR11985:SF35">
    <property type="entry name" value="ANAEROBIC GLYCEROL-3-PHOSPHATE DEHYDROGENASE SUBUNIT A"/>
    <property type="match status" value="1"/>
</dbReference>
<evidence type="ECO:0000256" key="6">
    <source>
        <dbReference type="ARBA" id="ARBA00023002"/>
    </source>
</evidence>
<reference evidence="11 12" key="1">
    <citation type="submission" date="2022-04" db="EMBL/GenBank/DDBJ databases">
        <title>Genome diversity in the genus Frankia.</title>
        <authorList>
            <person name="Carlos-Shanley C."/>
            <person name="Hahn D."/>
        </authorList>
    </citation>
    <scope>NUCLEOTIDE SEQUENCE [LARGE SCALE GENOMIC DNA]</scope>
    <source>
        <strain evidence="11 12">Ag45/Mut15</strain>
    </source>
</reference>
<evidence type="ECO:0000313" key="12">
    <source>
        <dbReference type="Proteomes" id="UP001201873"/>
    </source>
</evidence>
<dbReference type="Pfam" id="PF01266">
    <property type="entry name" value="DAO"/>
    <property type="match status" value="1"/>
</dbReference>